<feature type="transmembrane region" description="Helical" evidence="7">
    <location>
        <begin position="162"/>
        <end position="183"/>
    </location>
</feature>
<gene>
    <name evidence="9" type="ORF">EQM13_03030</name>
</gene>
<evidence type="ECO:0000256" key="4">
    <source>
        <dbReference type="ARBA" id="ARBA00022692"/>
    </source>
</evidence>
<dbReference type="PANTHER" id="PTHR32322:SF18">
    <property type="entry name" value="S-ADENOSYLMETHIONINE_S-ADENOSYLHOMOCYSTEINE TRANSPORTER"/>
    <property type="match status" value="1"/>
</dbReference>
<dbReference type="OrthoDB" id="9813604at2"/>
<evidence type="ECO:0000256" key="1">
    <source>
        <dbReference type="ARBA" id="ARBA00004651"/>
    </source>
</evidence>
<dbReference type="KEGG" id="spoa:EQM13_03030"/>
<feature type="transmembrane region" description="Helical" evidence="7">
    <location>
        <begin position="104"/>
        <end position="125"/>
    </location>
</feature>
<feature type="transmembrane region" description="Helical" evidence="7">
    <location>
        <begin position="257"/>
        <end position="278"/>
    </location>
</feature>
<feature type="transmembrane region" description="Helical" evidence="7">
    <location>
        <begin position="195"/>
        <end position="215"/>
    </location>
</feature>
<evidence type="ECO:0000256" key="7">
    <source>
        <dbReference type="SAM" id="Phobius"/>
    </source>
</evidence>
<feature type="domain" description="EamA" evidence="8">
    <location>
        <begin position="165"/>
        <end position="300"/>
    </location>
</feature>
<evidence type="ECO:0000313" key="10">
    <source>
        <dbReference type="Proteomes" id="UP000287969"/>
    </source>
</evidence>
<dbReference type="PANTHER" id="PTHR32322">
    <property type="entry name" value="INNER MEMBRANE TRANSPORTER"/>
    <property type="match status" value="1"/>
</dbReference>
<evidence type="ECO:0000256" key="2">
    <source>
        <dbReference type="ARBA" id="ARBA00007362"/>
    </source>
</evidence>
<dbReference type="EMBL" id="CP035282">
    <property type="protein sequence ID" value="QAT60619.1"/>
    <property type="molecule type" value="Genomic_DNA"/>
</dbReference>
<feature type="transmembrane region" description="Helical" evidence="7">
    <location>
        <begin position="12"/>
        <end position="31"/>
    </location>
</feature>
<accession>A0A410Q9H6</accession>
<name>A0A410Q9H6_9FIRM</name>
<sequence length="306" mass="33428">MIVKSKIGMGESLSLVSAVSYALSNVVQAWTMAEAPLYVGVALKSLPIWIIATIIYIKGKHGENTEFKREKISLNAFLFLILLGIFFHVLGNATLISALKYGGVIISTPIMGTQAIWISILAYFFLREIINIPMIIGMVISVLGTVVLTLGKSSSNIYIENLNLSIILSLITAVSFAIGGLIQRYLLTREKLSEWTVMFYSLTSAQLILFVLVILNGNMNFYFTVGLLTFLKLMLTGIFCAVAIIALTKAMVFTQAAIVTTIGSLQTAIAPLLAAIFLKEEINGLMIFGILLIMAGVYIVQRKRAV</sequence>
<feature type="transmembrane region" description="Helical" evidence="7">
    <location>
        <begin position="221"/>
        <end position="245"/>
    </location>
</feature>
<feature type="transmembrane region" description="Helical" evidence="7">
    <location>
        <begin position="284"/>
        <end position="300"/>
    </location>
</feature>
<keyword evidence="6 7" id="KW-0472">Membrane</keyword>
<dbReference type="SUPFAM" id="SSF103481">
    <property type="entry name" value="Multidrug resistance efflux transporter EmrE"/>
    <property type="match status" value="2"/>
</dbReference>
<dbReference type="RefSeq" id="WP_071139569.1">
    <property type="nucleotide sequence ID" value="NZ_CP035282.1"/>
</dbReference>
<keyword evidence="5 7" id="KW-1133">Transmembrane helix</keyword>
<evidence type="ECO:0000256" key="3">
    <source>
        <dbReference type="ARBA" id="ARBA00022475"/>
    </source>
</evidence>
<evidence type="ECO:0000256" key="6">
    <source>
        <dbReference type="ARBA" id="ARBA00023136"/>
    </source>
</evidence>
<feature type="transmembrane region" description="Helical" evidence="7">
    <location>
        <begin position="132"/>
        <end position="150"/>
    </location>
</feature>
<feature type="transmembrane region" description="Helical" evidence="7">
    <location>
        <begin position="37"/>
        <end position="57"/>
    </location>
</feature>
<reference evidence="10" key="1">
    <citation type="submission" date="2019-01" db="EMBL/GenBank/DDBJ databases">
        <title>Draft genomes of a novel of Sporanaerobacter strains.</title>
        <authorList>
            <person name="Ma S."/>
        </authorList>
    </citation>
    <scope>NUCLEOTIDE SEQUENCE [LARGE SCALE GENOMIC DNA]</scope>
    <source>
        <strain evidence="10">NJN-17</strain>
    </source>
</reference>
<dbReference type="InterPro" id="IPR000620">
    <property type="entry name" value="EamA_dom"/>
</dbReference>
<dbReference type="Gene3D" id="1.10.3730.20">
    <property type="match status" value="2"/>
</dbReference>
<comment type="similarity">
    <text evidence="2">Belongs to the EamA transporter family.</text>
</comment>
<evidence type="ECO:0000313" key="9">
    <source>
        <dbReference type="EMBL" id="QAT60619.1"/>
    </source>
</evidence>
<dbReference type="InterPro" id="IPR037185">
    <property type="entry name" value="EmrE-like"/>
</dbReference>
<dbReference type="GO" id="GO:0005886">
    <property type="term" value="C:plasma membrane"/>
    <property type="evidence" value="ECO:0007669"/>
    <property type="project" value="UniProtKB-SubCell"/>
</dbReference>
<evidence type="ECO:0000256" key="5">
    <source>
        <dbReference type="ARBA" id="ARBA00022989"/>
    </source>
</evidence>
<feature type="transmembrane region" description="Helical" evidence="7">
    <location>
        <begin position="77"/>
        <end position="98"/>
    </location>
</feature>
<dbReference type="Pfam" id="PF00892">
    <property type="entry name" value="EamA"/>
    <property type="match status" value="2"/>
</dbReference>
<dbReference type="InterPro" id="IPR050638">
    <property type="entry name" value="AA-Vitamin_Transporters"/>
</dbReference>
<protein>
    <submittedName>
        <fullName evidence="9">DMT family transporter</fullName>
    </submittedName>
</protein>
<keyword evidence="4 7" id="KW-0812">Transmembrane</keyword>
<dbReference type="Proteomes" id="UP000287969">
    <property type="component" value="Chromosome"/>
</dbReference>
<keyword evidence="3" id="KW-1003">Cell membrane</keyword>
<proteinExistence type="inferred from homology"/>
<comment type="subcellular location">
    <subcellularLocation>
        <location evidence="1">Cell membrane</location>
        <topology evidence="1">Multi-pass membrane protein</topology>
    </subcellularLocation>
</comment>
<feature type="domain" description="EamA" evidence="8">
    <location>
        <begin position="9"/>
        <end position="149"/>
    </location>
</feature>
<organism evidence="9 10">
    <name type="scientific">Acidilutibacter cellobiosedens</name>
    <dbReference type="NCBI Taxonomy" id="2507161"/>
    <lineage>
        <taxon>Bacteria</taxon>
        <taxon>Bacillati</taxon>
        <taxon>Bacillota</taxon>
        <taxon>Tissierellia</taxon>
        <taxon>Tissierellales</taxon>
        <taxon>Acidilutibacteraceae</taxon>
        <taxon>Acidilutibacter</taxon>
    </lineage>
</organism>
<keyword evidence="10" id="KW-1185">Reference proteome</keyword>
<evidence type="ECO:0000259" key="8">
    <source>
        <dbReference type="Pfam" id="PF00892"/>
    </source>
</evidence>
<dbReference type="AlphaFoldDB" id="A0A410Q9H6"/>